<reference evidence="1 2" key="1">
    <citation type="journal article" date="2020" name="bioRxiv">
        <title>A chromosome-scale genome assembly for the Fusarium oxysporum strain Fo5176 to establish a model Arabidopsis-fungal pathosystem.</title>
        <authorList>
            <person name="Fokkens L."/>
            <person name="Guo L."/>
            <person name="Dora S."/>
            <person name="Wang B."/>
            <person name="Ye K."/>
            <person name="Sanchez-Rodriguez C."/>
            <person name="Croll D."/>
        </authorList>
    </citation>
    <scope>NUCLEOTIDE SEQUENCE [LARGE SCALE GENOMIC DNA]</scope>
    <source>
        <strain evidence="1 2">Fo5176</strain>
    </source>
</reference>
<dbReference type="EMBL" id="JACDXP010000009">
    <property type="protein sequence ID" value="KAF6518988.1"/>
    <property type="molecule type" value="Genomic_DNA"/>
</dbReference>
<protein>
    <submittedName>
        <fullName evidence="1">Uncharacterized protein</fullName>
    </submittedName>
</protein>
<organism evidence="1 2">
    <name type="scientific">Fusarium oxysporum f. sp. conglutinans</name>
    <dbReference type="NCBI Taxonomy" id="100902"/>
    <lineage>
        <taxon>Eukaryota</taxon>
        <taxon>Fungi</taxon>
        <taxon>Dikarya</taxon>
        <taxon>Ascomycota</taxon>
        <taxon>Pezizomycotina</taxon>
        <taxon>Sordariomycetes</taxon>
        <taxon>Hypocreomycetidae</taxon>
        <taxon>Hypocreales</taxon>
        <taxon>Nectriaceae</taxon>
        <taxon>Fusarium</taxon>
        <taxon>Fusarium oxysporum species complex</taxon>
    </lineage>
</organism>
<dbReference type="AlphaFoldDB" id="A0A8H6LGZ8"/>
<name>A0A8H6LGZ8_FUSOX</name>
<proteinExistence type="predicted"/>
<gene>
    <name evidence="1" type="ORF">HZS61_017362</name>
</gene>
<dbReference type="Proteomes" id="UP000593570">
    <property type="component" value="Unassembled WGS sequence"/>
</dbReference>
<accession>A0A8H6LGZ8</accession>
<sequence length="117" mass="13682">MDGSKVKLSTNIRLYWRLCYHAVSPLAPAKERRLFTHSQGSCAVVRLTFGWKTTLAAAEKLQGRENRYRKKAHDTYLYCLPTYVKDEHEITESFAQYPIPSLLLNHCRHREDTTIRL</sequence>
<comment type="caution">
    <text evidence="1">The sequence shown here is derived from an EMBL/GenBank/DDBJ whole genome shotgun (WGS) entry which is preliminary data.</text>
</comment>
<evidence type="ECO:0000313" key="2">
    <source>
        <dbReference type="Proteomes" id="UP000593570"/>
    </source>
</evidence>
<evidence type="ECO:0000313" key="1">
    <source>
        <dbReference type="EMBL" id="KAF6518988.1"/>
    </source>
</evidence>